<gene>
    <name evidence="1" type="ORF">J2W83_003773</name>
</gene>
<name>A0ACC6K704_9PSED</name>
<protein>
    <submittedName>
        <fullName evidence="1">Uncharacterized protein</fullName>
    </submittedName>
</protein>
<organism evidence="1 2">
    <name type="scientific">Pseudomonas hunanensis</name>
    <dbReference type="NCBI Taxonomy" id="1247546"/>
    <lineage>
        <taxon>Bacteria</taxon>
        <taxon>Pseudomonadati</taxon>
        <taxon>Pseudomonadota</taxon>
        <taxon>Gammaproteobacteria</taxon>
        <taxon>Pseudomonadales</taxon>
        <taxon>Pseudomonadaceae</taxon>
        <taxon>Pseudomonas</taxon>
    </lineage>
</organism>
<dbReference type="Proteomes" id="UP001259587">
    <property type="component" value="Unassembled WGS sequence"/>
</dbReference>
<proteinExistence type="predicted"/>
<comment type="caution">
    <text evidence="1">The sequence shown here is derived from an EMBL/GenBank/DDBJ whole genome shotgun (WGS) entry which is preliminary data.</text>
</comment>
<reference evidence="1" key="1">
    <citation type="submission" date="2023-07" db="EMBL/GenBank/DDBJ databases">
        <title>Sorghum-associated microbial communities from plants grown in Nebraska, USA.</title>
        <authorList>
            <person name="Schachtman D."/>
        </authorList>
    </citation>
    <scope>NUCLEOTIDE SEQUENCE</scope>
    <source>
        <strain evidence="1">BE56</strain>
    </source>
</reference>
<evidence type="ECO:0000313" key="2">
    <source>
        <dbReference type="Proteomes" id="UP001259587"/>
    </source>
</evidence>
<dbReference type="EMBL" id="JAVDTH010000024">
    <property type="protein sequence ID" value="MDR6714157.1"/>
    <property type="molecule type" value="Genomic_DNA"/>
</dbReference>
<sequence>MIDLSLLPVALAGLVLSVLVERLLIPRPALRRPASCWLLHVGLWCVGFGLLYGLTGRALFSGVNLLLLWTLVVLVSNAKYHSLREPFVCADFEYFSDAVKFPRLYLPFFGYAKAAGLALGFVVYLWAGLSFEVPGARLDAVLLVAVGMSLVRLGRRAVVPSFDAERDVREWGLAASLWRYFWAARMPVDRGRLGSPFAGDCGGAGAASSRGKPAPTGGVVGSKGLREREFDAVASVGPSTLGLPDLVSVQSESFFDVRGLWAGVRPEVLSEFDRLGRESLAHGKLQVAAWGANTVRTEFAYLTGIAADRLGVHRFNPYRVLARQGLPSIASTLRAKGYRTVCIHPYAGSFYGRDKVLPALGFDAFIDVRAFNESQKAGPFIGDYAVAQKIRQLLQEEDRDQPLFIHAITMENHGPLHLESVTDAELPAWFDRPLQAGMKDLAPYLRHIANADRMLGLLRDTLLEQPNEALLCFFGDHVPILPEVYQAVGAPAGDTDYLVWSNRRQPGSAPCPVRVDALSSALLGHALAGAGDAQSTVPAAVVAV</sequence>
<accession>A0ACC6K704</accession>
<evidence type="ECO:0000313" key="1">
    <source>
        <dbReference type="EMBL" id="MDR6714157.1"/>
    </source>
</evidence>
<keyword evidence="2" id="KW-1185">Reference proteome</keyword>